<feature type="transmembrane region" description="Helical" evidence="1">
    <location>
        <begin position="387"/>
        <end position="405"/>
    </location>
</feature>
<feature type="transmembrane region" description="Helical" evidence="1">
    <location>
        <begin position="153"/>
        <end position="175"/>
    </location>
</feature>
<feature type="transmembrane region" description="Helical" evidence="1">
    <location>
        <begin position="195"/>
        <end position="214"/>
    </location>
</feature>
<keyword evidence="1" id="KW-0472">Membrane</keyword>
<reference evidence="3" key="3">
    <citation type="submission" date="2019-12" db="EMBL/GenBank/DDBJ databases">
        <authorList>
            <person name="Nguyen S.-T."/>
        </authorList>
    </citation>
    <scope>NUCLEOTIDE SEQUENCE</scope>
    <source>
        <strain evidence="3">DMS06669</strain>
    </source>
</reference>
<feature type="transmembrane region" description="Helical" evidence="1">
    <location>
        <begin position="39"/>
        <end position="60"/>
    </location>
</feature>
<dbReference type="PATRIC" id="fig|470.1365.peg.3591"/>
<evidence type="ECO:0000256" key="1">
    <source>
        <dbReference type="SAM" id="Phobius"/>
    </source>
</evidence>
<keyword evidence="1" id="KW-1133">Transmembrane helix</keyword>
<feature type="transmembrane region" description="Helical" evidence="1">
    <location>
        <begin position="72"/>
        <end position="92"/>
    </location>
</feature>
<reference evidence="3 4" key="2">
    <citation type="journal article" date="2017" name="Ann. Clin. Microbiol. Antimicrob.">
        <title>New eight genes identified at the clinical multidrug-resistant Acinetobacter baumannii DMS06669 strain in a Vietnam hospital.</title>
        <authorList>
            <person name="Si-Tuan N."/>
            <person name="Ngoc H.M."/>
            <person name="Hang P.T.T."/>
            <person name="Nguyen C."/>
            <person name="Van P.H."/>
            <person name="Huong N.T."/>
        </authorList>
    </citation>
    <scope>NUCLEOTIDE SEQUENCE [LARGE SCALE GENOMIC DNA]</scope>
    <source>
        <strain evidence="3 4">DMS06669</strain>
    </source>
</reference>
<feature type="transmembrane region" description="Helical" evidence="1">
    <location>
        <begin position="243"/>
        <end position="258"/>
    </location>
</feature>
<feature type="transmembrane region" description="Helical" evidence="1">
    <location>
        <begin position="325"/>
        <end position="344"/>
    </location>
</feature>
<feature type="transmembrane region" description="Helical" evidence="1">
    <location>
        <begin position="221"/>
        <end position="237"/>
    </location>
</feature>
<dbReference type="AlphaFoldDB" id="A0A0E3TIK7"/>
<feature type="transmembrane region" description="Helical" evidence="1">
    <location>
        <begin position="364"/>
        <end position="381"/>
    </location>
</feature>
<evidence type="ECO:0000313" key="2">
    <source>
        <dbReference type="EMBL" id="AKC34376.1"/>
    </source>
</evidence>
<organism evidence="2">
    <name type="scientific">Acinetobacter baumannii</name>
    <dbReference type="NCBI Taxonomy" id="470"/>
    <lineage>
        <taxon>Bacteria</taxon>
        <taxon>Pseudomonadati</taxon>
        <taxon>Pseudomonadota</taxon>
        <taxon>Gammaproteobacteria</taxon>
        <taxon>Moraxellales</taxon>
        <taxon>Moraxellaceae</taxon>
        <taxon>Acinetobacter</taxon>
        <taxon>Acinetobacter calcoaceticus/baumannii complex</taxon>
    </lineage>
</organism>
<name>A0A0E3TIK7_ACIBA</name>
<feature type="transmembrane region" description="Helical" evidence="1">
    <location>
        <begin position="265"/>
        <end position="282"/>
    </location>
</feature>
<accession>A0A0E3TIK7</accession>
<evidence type="ECO:0000313" key="3">
    <source>
        <dbReference type="EMBL" id="MYM76371.1"/>
    </source>
</evidence>
<dbReference type="EMBL" id="WWCH01000001">
    <property type="protein sequence ID" value="MYM76371.1"/>
    <property type="molecule type" value="Genomic_DNA"/>
</dbReference>
<feature type="transmembrane region" description="Helical" evidence="1">
    <location>
        <begin position="412"/>
        <end position="428"/>
    </location>
</feature>
<dbReference type="EMBL" id="KF030679">
    <property type="protein sequence ID" value="AKC34376.1"/>
    <property type="molecule type" value="Genomic_DNA"/>
</dbReference>
<evidence type="ECO:0000313" key="4">
    <source>
        <dbReference type="Proteomes" id="UP000480763"/>
    </source>
</evidence>
<dbReference type="Proteomes" id="UP000480763">
    <property type="component" value="Unassembled WGS sequence"/>
</dbReference>
<feature type="transmembrane region" description="Helical" evidence="1">
    <location>
        <begin position="440"/>
        <end position="457"/>
    </location>
</feature>
<feature type="transmembrane region" description="Helical" evidence="1">
    <location>
        <begin position="12"/>
        <end position="33"/>
    </location>
</feature>
<dbReference type="RefSeq" id="WP_000367709.1">
    <property type="nucleotide sequence ID" value="NZ_BKDC01000013.1"/>
</dbReference>
<dbReference type="Pfam" id="PF14296">
    <property type="entry name" value="O-ag_pol_Wzy"/>
    <property type="match status" value="1"/>
</dbReference>
<proteinExistence type="predicted"/>
<dbReference type="InterPro" id="IPR029468">
    <property type="entry name" value="O-ag_pol_Wzy"/>
</dbReference>
<gene>
    <name evidence="2" type="primary">wzy</name>
    <name evidence="3" type="ORF">GSE42_00200</name>
</gene>
<keyword evidence="1" id="KW-0812">Transmembrane</keyword>
<sequence>MDMVFKNNKIIATVIFLTFNIVCILFYFFGIFNDLSDSFYHKFCEFLYILNFALIPFLFYIYRVKIFSPQGLFYISSCLFALGRVFLSFFGLYRDYYELYWGQLFYFNNLDFFESLIFWQLSLSSFILGSLIFSTRLEFNIQLSNLNYKKTFYILNFLSATILFILWFPISYEMISMFMVAGYEGLYTGQADYSFGAQRIASLLLPIMVATGVLCNNKRSLYFSLFILFLYILVNLFVGQRALLFVWVLICLWMYNLITKRDLPFFKISLLGISLMIFAQFLESFRGGRSDFGLENPLSKFIYVQSLTYILPSIVNSLHAEWPPLTYVTMFFPVAGLFSSLGLVTGSQNYNSGAFFAYTLNNSLFDNGFGLGWSVFLDLYILSGRNYLLLSFFSFILGLVFCYLIEKSKKNVLFLYVLLSSLPAFMFAPRSLMYSISSGLIYSFVCFLLIFIFVIVIKKR</sequence>
<feature type="transmembrane region" description="Helical" evidence="1">
    <location>
        <begin position="112"/>
        <end position="133"/>
    </location>
</feature>
<protein>
    <submittedName>
        <fullName evidence="2 3">Wzy</fullName>
    </submittedName>
</protein>
<reference evidence="2" key="1">
    <citation type="submission" date="2015-04" db="EMBL/GenBank/DDBJ databases">
        <title>Structure of the K14 capsule from Acinetobacter baumannii D46.</title>
        <authorList>
            <person name="Kenyon J.J."/>
            <person name="Marzaioli A.M."/>
            <person name="Hall R.M."/>
            <person name="De Castro C."/>
        </authorList>
    </citation>
    <scope>NUCLEOTIDE SEQUENCE</scope>
    <source>
        <strain evidence="2">D46</strain>
    </source>
</reference>